<dbReference type="EMBL" id="NIOF01000001">
    <property type="protein sequence ID" value="OWQ93650.1"/>
    <property type="molecule type" value="Genomic_DNA"/>
</dbReference>
<dbReference type="Gene3D" id="3.40.50.300">
    <property type="entry name" value="P-loop containing nucleotide triphosphate hydrolases"/>
    <property type="match status" value="2"/>
</dbReference>
<protein>
    <recommendedName>
        <fullName evidence="4">Rad50/SbcC-type AAA domain-containing protein</fullName>
    </recommendedName>
</protein>
<dbReference type="SUPFAM" id="SSF52540">
    <property type="entry name" value="P-loop containing nucleoside triphosphate hydrolases"/>
    <property type="match status" value="1"/>
</dbReference>
<dbReference type="Proteomes" id="UP000197468">
    <property type="component" value="Unassembled WGS sequence"/>
</dbReference>
<evidence type="ECO:0000256" key="1">
    <source>
        <dbReference type="SAM" id="Coils"/>
    </source>
</evidence>
<keyword evidence="1" id="KW-0175">Coiled coil</keyword>
<proteinExistence type="predicted"/>
<reference evidence="2 3" key="1">
    <citation type="journal article" date="2008" name="Int. J. Syst. Evol. Microbiol.">
        <title>Description of Roseateles aquatilis sp. nov. and Roseateles terrae sp. nov., in the class Betaproteobacteria, and emended description of the genus Roseateles.</title>
        <authorList>
            <person name="Gomila M."/>
            <person name="Bowien B."/>
            <person name="Falsen E."/>
            <person name="Moore E.R."/>
            <person name="Lalucat J."/>
        </authorList>
    </citation>
    <scope>NUCLEOTIDE SEQUENCE [LARGE SCALE GENOMIC DNA]</scope>
    <source>
        <strain evidence="2 3">CCUG 48205</strain>
    </source>
</reference>
<dbReference type="InterPro" id="IPR027417">
    <property type="entry name" value="P-loop_NTPase"/>
</dbReference>
<dbReference type="RefSeq" id="WP_088382795.1">
    <property type="nucleotide sequence ID" value="NZ_NIOF01000001.1"/>
</dbReference>
<accession>A0A246JM75</accession>
<sequence>MRLALKKLHLSLHKSIERIDLPGVVYFFGPIGSGKSSIGRLIDFCLGGSYAWTPALQAEMVSAALEMSVNDVPVTLHRDRDSNQVMAAWQEGDETLQVLIPARTGTNEVLPNLGVVVLSDLIFYLAKEEPPYVRRRKGAPDERLERLSFRDLFRFCYLDQEGMDNVFFRLDSDNYPIRAKSVDALRYVLGYRTEQVAELESRLQEVREQRLGLLSGAQALAKALIDVGLDDINAYDAKIESIKAEIDRAREAAQVARLQRAPAPHAAEELRDHARRLAQEQIALEQASSDIDIRIGELERHANELQMLSVRFQRTASARMVLGGVDFSSCPRCTQTLPAREAGLCMVCGQPEHITDAAGALGESVVNEDLRARQAELKETLARMRAQKRAIQRRAVEIATARNAADRSLEVRLKEYDSAFLSQALQHERAVATLEQRLDAMLKYRKLPDVLQEQQAQAEALKIDEAELRAKLETAKKSAFNDRKNVDLLGELFLDCLVRAKFPDVRANYRVEIDPATFYPRIPLGVNEALVVLSFDNAGSGGMKALFKTCYALALHRVCARAGDARLPPILVIDTPTKNVSSVENPEVIAAFFRLVYELAVGELVETQFVIIDNEFNAVPDDIDLPISSRHLVNGDPNNPPLIPYLVGDFSEGQASDDAAPTAP</sequence>
<evidence type="ECO:0000313" key="3">
    <source>
        <dbReference type="Proteomes" id="UP000197468"/>
    </source>
</evidence>
<comment type="caution">
    <text evidence="2">The sequence shown here is derived from an EMBL/GenBank/DDBJ whole genome shotgun (WGS) entry which is preliminary data.</text>
</comment>
<gene>
    <name evidence="2" type="ORF">CDN99_04115</name>
</gene>
<feature type="coiled-coil region" evidence="1">
    <location>
        <begin position="232"/>
        <end position="290"/>
    </location>
</feature>
<keyword evidence="3" id="KW-1185">Reference proteome</keyword>
<organism evidence="2 3">
    <name type="scientific">Roseateles aquatilis</name>
    <dbReference type="NCBI Taxonomy" id="431061"/>
    <lineage>
        <taxon>Bacteria</taxon>
        <taxon>Pseudomonadati</taxon>
        <taxon>Pseudomonadota</taxon>
        <taxon>Betaproteobacteria</taxon>
        <taxon>Burkholderiales</taxon>
        <taxon>Sphaerotilaceae</taxon>
        <taxon>Roseateles</taxon>
    </lineage>
</organism>
<feature type="coiled-coil region" evidence="1">
    <location>
        <begin position="367"/>
        <end position="394"/>
    </location>
</feature>
<evidence type="ECO:0008006" key="4">
    <source>
        <dbReference type="Google" id="ProtNLM"/>
    </source>
</evidence>
<dbReference type="AlphaFoldDB" id="A0A246JM75"/>
<name>A0A246JM75_9BURK</name>
<feature type="coiled-coil region" evidence="1">
    <location>
        <begin position="451"/>
        <end position="478"/>
    </location>
</feature>
<dbReference type="OrthoDB" id="103556at2"/>
<evidence type="ECO:0000313" key="2">
    <source>
        <dbReference type="EMBL" id="OWQ93650.1"/>
    </source>
</evidence>